<dbReference type="WBParaSite" id="nRc.2.0.1.t35292-RA">
    <property type="protein sequence ID" value="nRc.2.0.1.t35292-RA"/>
    <property type="gene ID" value="nRc.2.0.1.g35292"/>
</dbReference>
<reference evidence="2" key="1">
    <citation type="submission" date="2022-11" db="UniProtKB">
        <authorList>
            <consortium name="WormBaseParasite"/>
        </authorList>
    </citation>
    <scope>IDENTIFICATION</scope>
</reference>
<dbReference type="Proteomes" id="UP000887565">
    <property type="component" value="Unplaced"/>
</dbReference>
<keyword evidence="1" id="KW-1185">Reference proteome</keyword>
<evidence type="ECO:0000313" key="1">
    <source>
        <dbReference type="Proteomes" id="UP000887565"/>
    </source>
</evidence>
<organism evidence="1 2">
    <name type="scientific">Romanomermis culicivorax</name>
    <name type="common">Nematode worm</name>
    <dbReference type="NCBI Taxonomy" id="13658"/>
    <lineage>
        <taxon>Eukaryota</taxon>
        <taxon>Metazoa</taxon>
        <taxon>Ecdysozoa</taxon>
        <taxon>Nematoda</taxon>
        <taxon>Enoplea</taxon>
        <taxon>Dorylaimia</taxon>
        <taxon>Mermithida</taxon>
        <taxon>Mermithoidea</taxon>
        <taxon>Mermithidae</taxon>
        <taxon>Romanomermis</taxon>
    </lineage>
</organism>
<dbReference type="AlphaFoldDB" id="A0A915K9B0"/>
<evidence type="ECO:0000313" key="2">
    <source>
        <dbReference type="WBParaSite" id="nRc.2.0.1.t35292-RA"/>
    </source>
</evidence>
<proteinExistence type="predicted"/>
<protein>
    <submittedName>
        <fullName evidence="2">Uncharacterized protein</fullName>
    </submittedName>
</protein>
<accession>A0A915K9B0</accession>
<name>A0A915K9B0_ROMCU</name>
<sequence>MLYNLNQGNKNRIYFDLKTETEKRFYNYNRCSVRSYGKRSLTIEQEINFDTLEMVEKGDHQIVHFTK</sequence>